<evidence type="ECO:0000313" key="5">
    <source>
        <dbReference type="Proteomes" id="UP001146793"/>
    </source>
</evidence>
<name>A0AAV7Y157_9EUKA</name>
<dbReference type="GO" id="GO:0005509">
    <property type="term" value="F:calcium ion binding"/>
    <property type="evidence" value="ECO:0007669"/>
    <property type="project" value="InterPro"/>
</dbReference>
<dbReference type="InterPro" id="IPR013783">
    <property type="entry name" value="Ig-like_fold"/>
</dbReference>
<evidence type="ECO:0000313" key="4">
    <source>
        <dbReference type="EMBL" id="KAJ3423598.1"/>
    </source>
</evidence>
<feature type="signal peptide" evidence="2">
    <location>
        <begin position="1"/>
        <end position="19"/>
    </location>
</feature>
<sequence>MTFLKTTLFFFLFFIVVLTEQCPKPQGSSFQINVHSTGNQDHPSVSAFNDYEFVCTWTSEKSSSSDDISGQELRWPHGGDVATIGEEFLVNNHTNDVQNKARLATHFDHDMFVIIFHSEDPSYEGIYGQVYTYTEDSTPIKRGKEFQADSGTNVDPKKDTLTLLDSKTFVAVWQAKPSDSSNANIYSQIFNITTTTPTKIGEEMLINDENDQATHGDPSIANLVNDMFIVAYELQDGEENQKIFGQAIDGSTLSAPQKIGAQFEISSKDNENKNLKPEVIHIGSEYQFLVSWISQNENEDQMVMAQLYEFDGASQPTKLSEAFQVSTDAVTSVKKISVAELDSDQIFFVYQSITDGWSDIQGSIFSIRSDGESVRFGQEFYVNTDTSQQKEHPMVSYLGSSRIIAVWNTINEETDSQSTSDIEAQSYIIQNNNKPQIKNSLSEQTCSSSTELNYQFASDTFEDPDGDQLRYTAFLDDDSSLPDWITFDRNERLFTGTPPNESTQLKITVMATDVCGESVTNSFNINLEVSPSYRVAFSSLLFLALYLLFLF</sequence>
<dbReference type="Pfam" id="PF05345">
    <property type="entry name" value="He_PIG"/>
    <property type="match status" value="1"/>
</dbReference>
<dbReference type="AlphaFoldDB" id="A0AAV7Y157"/>
<reference evidence="4" key="1">
    <citation type="submission" date="2022-08" db="EMBL/GenBank/DDBJ databases">
        <title>Novel sulphate-reducing endosymbionts in the free-living metamonad Anaeramoeba.</title>
        <authorList>
            <person name="Jerlstrom-Hultqvist J."/>
            <person name="Cepicka I."/>
            <person name="Gallot-Lavallee L."/>
            <person name="Salas-Leiva D."/>
            <person name="Curtis B.A."/>
            <person name="Zahonova K."/>
            <person name="Pipaliya S."/>
            <person name="Dacks J."/>
            <person name="Roger A.J."/>
        </authorList>
    </citation>
    <scope>NUCLEOTIDE SEQUENCE</scope>
    <source>
        <strain evidence="4">Busselton2</strain>
    </source>
</reference>
<keyword evidence="1" id="KW-1133">Transmembrane helix</keyword>
<dbReference type="InterPro" id="IPR015919">
    <property type="entry name" value="Cadherin-like_sf"/>
</dbReference>
<evidence type="ECO:0000256" key="2">
    <source>
        <dbReference type="SAM" id="SignalP"/>
    </source>
</evidence>
<organism evidence="4 5">
    <name type="scientific">Anaeramoeba flamelloides</name>
    <dbReference type="NCBI Taxonomy" id="1746091"/>
    <lineage>
        <taxon>Eukaryota</taxon>
        <taxon>Metamonada</taxon>
        <taxon>Anaeramoebidae</taxon>
        <taxon>Anaeramoeba</taxon>
    </lineage>
</organism>
<feature type="transmembrane region" description="Helical" evidence="1">
    <location>
        <begin position="532"/>
        <end position="550"/>
    </location>
</feature>
<keyword evidence="2" id="KW-0732">Signal</keyword>
<feature type="chain" id="PRO_5044012282" evidence="2">
    <location>
        <begin position="20"/>
        <end position="551"/>
    </location>
</feature>
<dbReference type="EMBL" id="JANTQA010000076">
    <property type="protein sequence ID" value="KAJ3423598.1"/>
    <property type="molecule type" value="Genomic_DNA"/>
</dbReference>
<proteinExistence type="predicted"/>
<keyword evidence="1" id="KW-0812">Transmembrane</keyword>
<protein>
    <submittedName>
        <fullName evidence="4">Dystroglycan-related</fullName>
    </submittedName>
</protein>
<dbReference type="Gene3D" id="2.60.40.10">
    <property type="entry name" value="Immunoglobulins"/>
    <property type="match status" value="1"/>
</dbReference>
<evidence type="ECO:0000256" key="1">
    <source>
        <dbReference type="SAM" id="Phobius"/>
    </source>
</evidence>
<feature type="domain" description="Dystroglycan-type cadherin-like" evidence="3">
    <location>
        <begin position="436"/>
        <end position="534"/>
    </location>
</feature>
<dbReference type="SMART" id="SM00736">
    <property type="entry name" value="CADG"/>
    <property type="match status" value="1"/>
</dbReference>
<keyword evidence="1" id="KW-0472">Membrane</keyword>
<dbReference type="GO" id="GO:0016020">
    <property type="term" value="C:membrane"/>
    <property type="evidence" value="ECO:0007669"/>
    <property type="project" value="InterPro"/>
</dbReference>
<evidence type="ECO:0000259" key="3">
    <source>
        <dbReference type="SMART" id="SM00736"/>
    </source>
</evidence>
<gene>
    <name evidence="4" type="ORF">M0812_30131</name>
</gene>
<dbReference type="Proteomes" id="UP001146793">
    <property type="component" value="Unassembled WGS sequence"/>
</dbReference>
<accession>A0AAV7Y157</accession>
<dbReference type="SUPFAM" id="SSF49313">
    <property type="entry name" value="Cadherin-like"/>
    <property type="match status" value="1"/>
</dbReference>
<dbReference type="InterPro" id="IPR006644">
    <property type="entry name" value="Cadg"/>
</dbReference>
<comment type="caution">
    <text evidence="4">The sequence shown here is derived from an EMBL/GenBank/DDBJ whole genome shotgun (WGS) entry which is preliminary data.</text>
</comment>